<dbReference type="EMBL" id="MN740778">
    <property type="protein sequence ID" value="QHU11059.1"/>
    <property type="molecule type" value="Genomic_DNA"/>
</dbReference>
<name>A0A6C0K042_9ZZZZ</name>
<dbReference type="AlphaFoldDB" id="A0A6C0K042"/>
<protein>
    <submittedName>
        <fullName evidence="1">Uncharacterized protein</fullName>
    </submittedName>
</protein>
<organism evidence="1">
    <name type="scientific">viral metagenome</name>
    <dbReference type="NCBI Taxonomy" id="1070528"/>
    <lineage>
        <taxon>unclassified sequences</taxon>
        <taxon>metagenomes</taxon>
        <taxon>organismal metagenomes</taxon>
    </lineage>
</organism>
<reference evidence="1" key="1">
    <citation type="journal article" date="2020" name="Nature">
        <title>Giant virus diversity and host interactions through global metagenomics.</title>
        <authorList>
            <person name="Schulz F."/>
            <person name="Roux S."/>
            <person name="Paez-Espino D."/>
            <person name="Jungbluth S."/>
            <person name="Walsh D.A."/>
            <person name="Denef V.J."/>
            <person name="McMahon K.D."/>
            <person name="Konstantinidis K.T."/>
            <person name="Eloe-Fadrosh E.A."/>
            <person name="Kyrpides N.C."/>
            <person name="Woyke T."/>
        </authorList>
    </citation>
    <scope>NUCLEOTIDE SEQUENCE</scope>
    <source>
        <strain evidence="1">GVMAG-S-1101165-84</strain>
    </source>
</reference>
<sequence length="148" mass="16459">MTPIREYKVNRLLWESLEATLLAHGKRLVKDMASTLQVNEKELVKRVFPSKAVFHVSILDADASCCMAFRPGVVAGRCRLPTVTGSLFCASHAVDRPTCLTGTPVRRLQDRSDLPPLWLQGEEVLNVTGAVQGTWKEETNQLFLIEPA</sequence>
<proteinExistence type="predicted"/>
<evidence type="ECO:0000313" key="1">
    <source>
        <dbReference type="EMBL" id="QHU11059.1"/>
    </source>
</evidence>
<accession>A0A6C0K042</accession>